<evidence type="ECO:0008006" key="3">
    <source>
        <dbReference type="Google" id="ProtNLM"/>
    </source>
</evidence>
<dbReference type="EMBL" id="CM010721">
    <property type="protein sequence ID" value="RZC72190.1"/>
    <property type="molecule type" value="Genomic_DNA"/>
</dbReference>
<accession>A0A4Y7KIL3</accession>
<organism evidence="1 2">
    <name type="scientific">Papaver somniferum</name>
    <name type="common">Opium poppy</name>
    <dbReference type="NCBI Taxonomy" id="3469"/>
    <lineage>
        <taxon>Eukaryota</taxon>
        <taxon>Viridiplantae</taxon>
        <taxon>Streptophyta</taxon>
        <taxon>Embryophyta</taxon>
        <taxon>Tracheophyta</taxon>
        <taxon>Spermatophyta</taxon>
        <taxon>Magnoliopsida</taxon>
        <taxon>Ranunculales</taxon>
        <taxon>Papaveraceae</taxon>
        <taxon>Papaveroideae</taxon>
        <taxon>Papaver</taxon>
    </lineage>
</organism>
<dbReference type="InterPro" id="IPR046960">
    <property type="entry name" value="PPR_At4g14850-like_plant"/>
</dbReference>
<keyword evidence="2" id="KW-1185">Reference proteome</keyword>
<protein>
    <recommendedName>
        <fullName evidence="3">Pentatricopeptide repeat-containing protein</fullName>
    </recommendedName>
</protein>
<dbReference type="PANTHER" id="PTHR47926">
    <property type="entry name" value="PENTATRICOPEPTIDE REPEAT-CONTAINING PROTEIN"/>
    <property type="match status" value="1"/>
</dbReference>
<evidence type="ECO:0000313" key="2">
    <source>
        <dbReference type="Proteomes" id="UP000316621"/>
    </source>
</evidence>
<dbReference type="GO" id="GO:0009451">
    <property type="term" value="P:RNA modification"/>
    <property type="evidence" value="ECO:0007669"/>
    <property type="project" value="InterPro"/>
</dbReference>
<name>A0A4Y7KIL3_PAPSO</name>
<dbReference type="GO" id="GO:0003723">
    <property type="term" value="F:RNA binding"/>
    <property type="evidence" value="ECO:0007669"/>
    <property type="project" value="InterPro"/>
</dbReference>
<dbReference type="AlphaFoldDB" id="A0A4Y7KIL3"/>
<sequence>MAVYGWWIQYRRSTHQKFQVGEQIHGGVFKLGFDGDIFVGNTLSLMYSSCGRMVEARHLFEEIPDRAAGSVNIGIWIHKRLKRMQLPMTVQLNTALII</sequence>
<dbReference type="Gramene" id="RZC72190">
    <property type="protein sequence ID" value="RZC72190"/>
    <property type="gene ID" value="C5167_035361"/>
</dbReference>
<gene>
    <name evidence="1" type="ORF">C5167_035361</name>
</gene>
<reference evidence="1 2" key="1">
    <citation type="journal article" date="2018" name="Science">
        <title>The opium poppy genome and morphinan production.</title>
        <authorList>
            <person name="Guo L."/>
            <person name="Winzer T."/>
            <person name="Yang X."/>
            <person name="Li Y."/>
            <person name="Ning Z."/>
            <person name="He Z."/>
            <person name="Teodor R."/>
            <person name="Lu Y."/>
            <person name="Bowser T.A."/>
            <person name="Graham I.A."/>
            <person name="Ye K."/>
        </authorList>
    </citation>
    <scope>NUCLEOTIDE SEQUENCE [LARGE SCALE GENOMIC DNA]</scope>
    <source>
        <strain evidence="2">cv. HN1</strain>
        <tissue evidence="1">Leaves</tissue>
    </source>
</reference>
<evidence type="ECO:0000313" key="1">
    <source>
        <dbReference type="EMBL" id="RZC72190.1"/>
    </source>
</evidence>
<proteinExistence type="predicted"/>
<dbReference type="Proteomes" id="UP000316621">
    <property type="component" value="Chromosome 7"/>
</dbReference>